<dbReference type="Gene3D" id="3.40.190.10">
    <property type="entry name" value="Periplasmic binding protein-like II"/>
    <property type="match status" value="1"/>
</dbReference>
<evidence type="ECO:0000313" key="3">
    <source>
        <dbReference type="Proteomes" id="UP000660885"/>
    </source>
</evidence>
<dbReference type="EMBL" id="JAETWB010000048">
    <property type="protein sequence ID" value="MBL6082127.1"/>
    <property type="molecule type" value="Genomic_DNA"/>
</dbReference>
<dbReference type="SUPFAM" id="SSF53850">
    <property type="entry name" value="Periplasmic binding protein-like II"/>
    <property type="match status" value="1"/>
</dbReference>
<name>A0ABS1UBQ6_9PROT</name>
<reference evidence="2 3" key="1">
    <citation type="submission" date="2021-01" db="EMBL/GenBank/DDBJ databases">
        <title>Belnapia mucosa sp. nov. and Belnapia arida sp. nov., isolated from the Tabernas Desert (Almeria, Spain).</title>
        <authorList>
            <person name="Molina-Menor E."/>
            <person name="Vidal-Verdu A."/>
            <person name="Calonge A."/>
            <person name="Satari L."/>
            <person name="Pereto J."/>
            <person name="Porcar M."/>
        </authorList>
    </citation>
    <scope>NUCLEOTIDE SEQUENCE [LARGE SCALE GENOMIC DNA]</scope>
    <source>
        <strain evidence="2 3">T18</strain>
    </source>
</reference>
<keyword evidence="3" id="KW-1185">Reference proteome</keyword>
<dbReference type="InterPro" id="IPR000914">
    <property type="entry name" value="SBP_5_dom"/>
</dbReference>
<evidence type="ECO:0000313" key="2">
    <source>
        <dbReference type="EMBL" id="MBL6082127.1"/>
    </source>
</evidence>
<dbReference type="Pfam" id="PF00496">
    <property type="entry name" value="SBP_bac_5"/>
    <property type="match status" value="1"/>
</dbReference>
<comment type="caution">
    <text evidence="2">The sequence shown here is derived from an EMBL/GenBank/DDBJ whole genome shotgun (WGS) entry which is preliminary data.</text>
</comment>
<dbReference type="Proteomes" id="UP000660885">
    <property type="component" value="Unassembled WGS sequence"/>
</dbReference>
<accession>A0ABS1UBQ6</accession>
<proteinExistence type="predicted"/>
<protein>
    <recommendedName>
        <fullName evidence="1">Solute-binding protein family 5 domain-containing protein</fullName>
    </recommendedName>
</protein>
<gene>
    <name evidence="2" type="ORF">JMJ56_29555</name>
</gene>
<dbReference type="RefSeq" id="WP_202835346.1">
    <property type="nucleotide sequence ID" value="NZ_JAETWB010000048.1"/>
</dbReference>
<sequence>MAAAWQGDPANLERWWFDIRLGVRFHDGEPLTVEDVAFSFDRAFRRDAPWFDSRANA</sequence>
<evidence type="ECO:0000259" key="1">
    <source>
        <dbReference type="Pfam" id="PF00496"/>
    </source>
</evidence>
<organism evidence="2 3">
    <name type="scientific">Belnapia arida</name>
    <dbReference type="NCBI Taxonomy" id="2804533"/>
    <lineage>
        <taxon>Bacteria</taxon>
        <taxon>Pseudomonadati</taxon>
        <taxon>Pseudomonadota</taxon>
        <taxon>Alphaproteobacteria</taxon>
        <taxon>Acetobacterales</taxon>
        <taxon>Roseomonadaceae</taxon>
        <taxon>Belnapia</taxon>
    </lineage>
</organism>
<feature type="domain" description="Solute-binding protein family 5" evidence="1">
    <location>
        <begin position="12"/>
        <end position="51"/>
    </location>
</feature>